<protein>
    <submittedName>
        <fullName evidence="2">Uncharacterized protein</fullName>
    </submittedName>
</protein>
<name>A0A0A9BUV6_ARUDO</name>
<dbReference type="EMBL" id="GBRH01230056">
    <property type="protein sequence ID" value="JAD67839.1"/>
    <property type="molecule type" value="Transcribed_RNA"/>
</dbReference>
<proteinExistence type="predicted"/>
<sequence>MYAALPGGGHPPGSARPRASAHRRTGAENRWWNFSDGVVRATLPPRPATPAKSSSRTGNRALRGGEIIGEAAACDLANRGSDEAP</sequence>
<feature type="region of interest" description="Disordered" evidence="1">
    <location>
        <begin position="41"/>
        <end position="64"/>
    </location>
</feature>
<accession>A0A0A9BUV6</accession>
<feature type="compositionally biased region" description="Gly residues" evidence="1">
    <location>
        <begin position="1"/>
        <end position="11"/>
    </location>
</feature>
<feature type="region of interest" description="Disordered" evidence="1">
    <location>
        <begin position="1"/>
        <end position="28"/>
    </location>
</feature>
<reference evidence="2" key="1">
    <citation type="submission" date="2014-09" db="EMBL/GenBank/DDBJ databases">
        <authorList>
            <person name="Magalhaes I.L.F."/>
            <person name="Oliveira U."/>
            <person name="Santos F.R."/>
            <person name="Vidigal T.H.D.A."/>
            <person name="Brescovit A.D."/>
            <person name="Santos A.J."/>
        </authorList>
    </citation>
    <scope>NUCLEOTIDE SEQUENCE</scope>
    <source>
        <tissue evidence="2">Shoot tissue taken approximately 20 cm above the soil surface</tissue>
    </source>
</reference>
<dbReference type="AlphaFoldDB" id="A0A0A9BUV6"/>
<reference evidence="2" key="2">
    <citation type="journal article" date="2015" name="Data Brief">
        <title>Shoot transcriptome of the giant reed, Arundo donax.</title>
        <authorList>
            <person name="Barrero R.A."/>
            <person name="Guerrero F.D."/>
            <person name="Moolhuijzen P."/>
            <person name="Goolsby J.A."/>
            <person name="Tidwell J."/>
            <person name="Bellgard S.E."/>
            <person name="Bellgard M.I."/>
        </authorList>
    </citation>
    <scope>NUCLEOTIDE SEQUENCE</scope>
    <source>
        <tissue evidence="2">Shoot tissue taken approximately 20 cm above the soil surface</tissue>
    </source>
</reference>
<evidence type="ECO:0000256" key="1">
    <source>
        <dbReference type="SAM" id="MobiDB-lite"/>
    </source>
</evidence>
<organism evidence="2">
    <name type="scientific">Arundo donax</name>
    <name type="common">Giant reed</name>
    <name type="synonym">Donax arundinaceus</name>
    <dbReference type="NCBI Taxonomy" id="35708"/>
    <lineage>
        <taxon>Eukaryota</taxon>
        <taxon>Viridiplantae</taxon>
        <taxon>Streptophyta</taxon>
        <taxon>Embryophyta</taxon>
        <taxon>Tracheophyta</taxon>
        <taxon>Spermatophyta</taxon>
        <taxon>Magnoliopsida</taxon>
        <taxon>Liliopsida</taxon>
        <taxon>Poales</taxon>
        <taxon>Poaceae</taxon>
        <taxon>PACMAD clade</taxon>
        <taxon>Arundinoideae</taxon>
        <taxon>Arundineae</taxon>
        <taxon>Arundo</taxon>
    </lineage>
</organism>
<evidence type="ECO:0000313" key="2">
    <source>
        <dbReference type="EMBL" id="JAD67839.1"/>
    </source>
</evidence>